<dbReference type="InterPro" id="IPR014719">
    <property type="entry name" value="Ribosomal_bL12_C/ClpS-like"/>
</dbReference>
<sequence>MNNIFEHFVAENPNSPVIHCYTKRGFDPVTKTRNPRDSQTPDEELFEIRIIDNDHNTYREVMDITMIALGVTEEQAFSIAWEVDHLGSCVVAHAHKEDAEELARIIRVIGIEVQVNPIDPRKH</sequence>
<dbReference type="GO" id="GO:0008233">
    <property type="term" value="F:peptidase activity"/>
    <property type="evidence" value="ECO:0007669"/>
    <property type="project" value="UniProtKB-KW"/>
</dbReference>
<feature type="domain" description="Adaptor protein ClpS core" evidence="1">
    <location>
        <begin position="43"/>
        <end position="107"/>
    </location>
</feature>
<evidence type="ECO:0000313" key="3">
    <source>
        <dbReference type="Proteomes" id="UP000006055"/>
    </source>
</evidence>
<dbReference type="SUPFAM" id="SSF54736">
    <property type="entry name" value="ClpS-like"/>
    <property type="match status" value="1"/>
</dbReference>
<gene>
    <name evidence="2" type="ordered locus">Desti_2604</name>
</gene>
<dbReference type="GO" id="GO:0006508">
    <property type="term" value="P:proteolysis"/>
    <property type="evidence" value="ECO:0007669"/>
    <property type="project" value="UniProtKB-KW"/>
</dbReference>
<dbReference type="Proteomes" id="UP000006055">
    <property type="component" value="Chromosome"/>
</dbReference>
<dbReference type="InterPro" id="IPR003769">
    <property type="entry name" value="ClpS_core"/>
</dbReference>
<dbReference type="EMBL" id="CP003360">
    <property type="protein sequence ID" value="AFM25284.1"/>
    <property type="molecule type" value="Genomic_DNA"/>
</dbReference>
<name>I4C6U3_DESTA</name>
<accession>I4C6U3</accession>
<proteinExistence type="predicted"/>
<dbReference type="Gene3D" id="3.30.1390.10">
    <property type="match status" value="1"/>
</dbReference>
<keyword evidence="3" id="KW-1185">Reference proteome</keyword>
<evidence type="ECO:0000313" key="2">
    <source>
        <dbReference type="EMBL" id="AFM25284.1"/>
    </source>
</evidence>
<evidence type="ECO:0000259" key="1">
    <source>
        <dbReference type="Pfam" id="PF02617"/>
    </source>
</evidence>
<reference evidence="3" key="1">
    <citation type="submission" date="2012-06" db="EMBL/GenBank/DDBJ databases">
        <title>Complete sequence of chromosome of Desulfomonile tiedjei DSM 6799.</title>
        <authorList>
            <person name="Lucas S."/>
            <person name="Copeland A."/>
            <person name="Lapidus A."/>
            <person name="Glavina del Rio T."/>
            <person name="Dalin E."/>
            <person name="Tice H."/>
            <person name="Bruce D."/>
            <person name="Goodwin L."/>
            <person name="Pitluck S."/>
            <person name="Peters L."/>
            <person name="Ovchinnikova G."/>
            <person name="Zeytun A."/>
            <person name="Lu M."/>
            <person name="Kyrpides N."/>
            <person name="Mavromatis K."/>
            <person name="Ivanova N."/>
            <person name="Brettin T."/>
            <person name="Detter J.C."/>
            <person name="Han C."/>
            <person name="Larimer F."/>
            <person name="Land M."/>
            <person name="Hauser L."/>
            <person name="Markowitz V."/>
            <person name="Cheng J.-F."/>
            <person name="Hugenholtz P."/>
            <person name="Woyke T."/>
            <person name="Wu D."/>
            <person name="Spring S."/>
            <person name="Schroeder M."/>
            <person name="Brambilla E."/>
            <person name="Klenk H.-P."/>
            <person name="Eisen J.A."/>
        </authorList>
    </citation>
    <scope>NUCLEOTIDE SEQUENCE [LARGE SCALE GENOMIC DNA]</scope>
    <source>
        <strain evidence="3">ATCC 49306 / DSM 6799 / DCB-1</strain>
    </source>
</reference>
<organism evidence="2 3">
    <name type="scientific">Desulfomonile tiedjei (strain ATCC 49306 / DSM 6799 / DCB-1)</name>
    <dbReference type="NCBI Taxonomy" id="706587"/>
    <lineage>
        <taxon>Bacteria</taxon>
        <taxon>Pseudomonadati</taxon>
        <taxon>Thermodesulfobacteriota</taxon>
        <taxon>Desulfomonilia</taxon>
        <taxon>Desulfomonilales</taxon>
        <taxon>Desulfomonilaceae</taxon>
        <taxon>Desulfomonile</taxon>
    </lineage>
</organism>
<dbReference type="OrthoDB" id="9811382at2"/>
<dbReference type="GO" id="GO:0030163">
    <property type="term" value="P:protein catabolic process"/>
    <property type="evidence" value="ECO:0007669"/>
    <property type="project" value="InterPro"/>
</dbReference>
<dbReference type="KEGG" id="dti:Desti_2604"/>
<protein>
    <submittedName>
        <fullName evidence="2">ATP-dependent Clp protease adaptor protein ClpS</fullName>
    </submittedName>
</protein>
<dbReference type="HOGENOM" id="CLU_2011598_0_0_7"/>
<dbReference type="RefSeq" id="WP_014810425.1">
    <property type="nucleotide sequence ID" value="NC_018025.1"/>
</dbReference>
<dbReference type="Pfam" id="PF02617">
    <property type="entry name" value="ClpS"/>
    <property type="match status" value="1"/>
</dbReference>
<dbReference type="STRING" id="706587.Desti_2604"/>
<dbReference type="AlphaFoldDB" id="I4C6U3"/>
<keyword evidence="2" id="KW-0378">Hydrolase</keyword>
<keyword evidence="2" id="KW-0645">Protease</keyword>